<evidence type="ECO:0000313" key="6">
    <source>
        <dbReference type="Proteomes" id="UP000253034"/>
    </source>
</evidence>
<keyword evidence="6" id="KW-1185">Reference proteome</keyword>
<comment type="caution">
    <text evidence="5">The sequence shown here is derived from an EMBL/GenBank/DDBJ whole genome shotgun (WGS) entry which is preliminary data.</text>
</comment>
<evidence type="ECO:0000313" key="5">
    <source>
        <dbReference type="EMBL" id="RCX18845.1"/>
    </source>
</evidence>
<dbReference type="EMBL" id="QPJT01000004">
    <property type="protein sequence ID" value="RCX18845.1"/>
    <property type="molecule type" value="Genomic_DNA"/>
</dbReference>
<organism evidence="5 6">
    <name type="scientific">Anaerobacterium chartisolvens</name>
    <dbReference type="NCBI Taxonomy" id="1297424"/>
    <lineage>
        <taxon>Bacteria</taxon>
        <taxon>Bacillati</taxon>
        <taxon>Bacillota</taxon>
        <taxon>Clostridia</taxon>
        <taxon>Eubacteriales</taxon>
        <taxon>Oscillospiraceae</taxon>
        <taxon>Anaerobacterium</taxon>
    </lineage>
</organism>
<dbReference type="InterPro" id="IPR018060">
    <property type="entry name" value="HTH_AraC"/>
</dbReference>
<dbReference type="SUPFAM" id="SSF46689">
    <property type="entry name" value="Homeodomain-like"/>
    <property type="match status" value="2"/>
</dbReference>
<evidence type="ECO:0000256" key="2">
    <source>
        <dbReference type="ARBA" id="ARBA00023125"/>
    </source>
</evidence>
<reference evidence="5 6" key="1">
    <citation type="submission" date="2018-07" db="EMBL/GenBank/DDBJ databases">
        <title>Genomic Encyclopedia of Type Strains, Phase IV (KMG-IV): sequencing the most valuable type-strain genomes for metagenomic binning, comparative biology and taxonomic classification.</title>
        <authorList>
            <person name="Goeker M."/>
        </authorList>
    </citation>
    <scope>NUCLEOTIDE SEQUENCE [LARGE SCALE GENOMIC DNA]</scope>
    <source>
        <strain evidence="5 6">DSM 27016</strain>
    </source>
</reference>
<dbReference type="InterPro" id="IPR009057">
    <property type="entry name" value="Homeodomain-like_sf"/>
</dbReference>
<dbReference type="InterPro" id="IPR053142">
    <property type="entry name" value="PchR_regulatory_protein"/>
</dbReference>
<evidence type="ECO:0000256" key="1">
    <source>
        <dbReference type="ARBA" id="ARBA00023015"/>
    </source>
</evidence>
<accession>A0A369BBX1</accession>
<gene>
    <name evidence="5" type="ORF">DFR58_104114</name>
</gene>
<dbReference type="GO" id="GO:0003700">
    <property type="term" value="F:DNA-binding transcription factor activity"/>
    <property type="evidence" value="ECO:0007669"/>
    <property type="project" value="InterPro"/>
</dbReference>
<name>A0A369BBX1_9FIRM</name>
<dbReference type="GO" id="GO:0043565">
    <property type="term" value="F:sequence-specific DNA binding"/>
    <property type="evidence" value="ECO:0007669"/>
    <property type="project" value="InterPro"/>
</dbReference>
<dbReference type="OrthoDB" id="9782503at2"/>
<feature type="domain" description="HTH araC/xylS-type" evidence="4">
    <location>
        <begin position="230"/>
        <end position="329"/>
    </location>
</feature>
<dbReference type="PANTHER" id="PTHR47893">
    <property type="entry name" value="REGULATORY PROTEIN PCHR"/>
    <property type="match status" value="1"/>
</dbReference>
<dbReference type="AlphaFoldDB" id="A0A369BBX1"/>
<keyword evidence="2 5" id="KW-0238">DNA-binding</keyword>
<keyword evidence="1" id="KW-0805">Transcription regulation</keyword>
<dbReference type="Proteomes" id="UP000253034">
    <property type="component" value="Unassembled WGS sequence"/>
</dbReference>
<evidence type="ECO:0000256" key="3">
    <source>
        <dbReference type="ARBA" id="ARBA00023163"/>
    </source>
</evidence>
<protein>
    <submittedName>
        <fullName evidence="5">AraC-like DNA-binding protein</fullName>
    </submittedName>
</protein>
<dbReference type="PROSITE" id="PS01124">
    <property type="entry name" value="HTH_ARAC_FAMILY_2"/>
    <property type="match status" value="1"/>
</dbReference>
<dbReference type="InterPro" id="IPR020449">
    <property type="entry name" value="Tscrpt_reg_AraC-type_HTH"/>
</dbReference>
<dbReference type="RefSeq" id="WP_114296691.1">
    <property type="nucleotide sequence ID" value="NZ_QPJT01000004.1"/>
</dbReference>
<dbReference type="PRINTS" id="PR00032">
    <property type="entry name" value="HTHARAC"/>
</dbReference>
<sequence>MEYTAYISKAEDFFNIFTEKYNFMGESTGIQHKYRVAEEYGSGCMDRYSLKNGLEICMINLCLKKAIQFQFKTSLPVFEVVYCTQGRVLRNEQGMGELLLNEGNMVIYVRGKYEGFIEIPANMNIKCISIAAYNPFSGIFRYDPDGCDEGYGRADIKSLDDLMRPHPICPWLKAPFSEMQGCTFSGIAKLMYLECKAMEIISFALEKKIISREKTEIAVMLRKTDIEKINLARQIIHENITDPLSVDELSERVKLNSCKLKSGFKHLYGNTIFGYLKDIRLEKARELLDAGHDMNINEIVNEVGYSNTGHFARAFREKYGVNPKDYRLRT</sequence>
<dbReference type="Pfam" id="PF12833">
    <property type="entry name" value="HTH_18"/>
    <property type="match status" value="1"/>
</dbReference>
<evidence type="ECO:0000259" key="4">
    <source>
        <dbReference type="PROSITE" id="PS01124"/>
    </source>
</evidence>
<keyword evidence="3" id="KW-0804">Transcription</keyword>
<proteinExistence type="predicted"/>
<dbReference type="SMART" id="SM00342">
    <property type="entry name" value="HTH_ARAC"/>
    <property type="match status" value="1"/>
</dbReference>
<dbReference type="PANTHER" id="PTHR47893:SF1">
    <property type="entry name" value="REGULATORY PROTEIN PCHR"/>
    <property type="match status" value="1"/>
</dbReference>
<dbReference type="Gene3D" id="1.10.10.60">
    <property type="entry name" value="Homeodomain-like"/>
    <property type="match status" value="2"/>
</dbReference>